<name>A0A2V3W8F6_9BACI</name>
<reference evidence="2 3" key="1">
    <citation type="submission" date="2018-05" db="EMBL/GenBank/DDBJ databases">
        <title>Genomic Encyclopedia of Type Strains, Phase IV (KMG-IV): sequencing the most valuable type-strain genomes for metagenomic binning, comparative biology and taxonomic classification.</title>
        <authorList>
            <person name="Goeker M."/>
        </authorList>
    </citation>
    <scope>NUCLEOTIDE SEQUENCE [LARGE SCALE GENOMIC DNA]</scope>
    <source>
        <strain evidence="2 3">DSM 28556</strain>
    </source>
</reference>
<evidence type="ECO:0008006" key="4">
    <source>
        <dbReference type="Google" id="ProtNLM"/>
    </source>
</evidence>
<gene>
    <name evidence="2" type="ORF">DFR56_102245</name>
</gene>
<dbReference type="Proteomes" id="UP000247978">
    <property type="component" value="Unassembled WGS sequence"/>
</dbReference>
<keyword evidence="1" id="KW-0812">Transmembrane</keyword>
<feature type="transmembrane region" description="Helical" evidence="1">
    <location>
        <begin position="103"/>
        <end position="123"/>
    </location>
</feature>
<accession>A0A2V3W8F6</accession>
<sequence>MSKWFFINLAVFIFALWKMSTGHLGVHILFGGFGLLFILYNWTRHAVFSTIRSNISRKRKIKYAKLSKKVLPIHKWTGTTALILILFHIFFVIHYFGFQVTNVKMVSGLLAVITLSLVVITGWMRFIKTTYKRRMIHLTLGFCLFTFVLLHLIF</sequence>
<proteinExistence type="predicted"/>
<dbReference type="RefSeq" id="WP_110394188.1">
    <property type="nucleotide sequence ID" value="NZ_JBHUHB010000001.1"/>
</dbReference>
<evidence type="ECO:0000256" key="1">
    <source>
        <dbReference type="SAM" id="Phobius"/>
    </source>
</evidence>
<dbReference type="OrthoDB" id="2389935at2"/>
<comment type="caution">
    <text evidence="2">The sequence shown here is derived from an EMBL/GenBank/DDBJ whole genome shotgun (WGS) entry which is preliminary data.</text>
</comment>
<keyword evidence="1" id="KW-1133">Transmembrane helix</keyword>
<dbReference type="AlphaFoldDB" id="A0A2V3W8F6"/>
<evidence type="ECO:0000313" key="2">
    <source>
        <dbReference type="EMBL" id="PXW89468.1"/>
    </source>
</evidence>
<keyword evidence="1" id="KW-0472">Membrane</keyword>
<feature type="transmembrane region" description="Helical" evidence="1">
    <location>
        <begin position="76"/>
        <end position="97"/>
    </location>
</feature>
<protein>
    <recommendedName>
        <fullName evidence="4">Ferric reductase like protein</fullName>
    </recommendedName>
</protein>
<dbReference type="EMBL" id="QJJQ01000002">
    <property type="protein sequence ID" value="PXW89468.1"/>
    <property type="molecule type" value="Genomic_DNA"/>
</dbReference>
<evidence type="ECO:0000313" key="3">
    <source>
        <dbReference type="Proteomes" id="UP000247978"/>
    </source>
</evidence>
<feature type="transmembrane region" description="Helical" evidence="1">
    <location>
        <begin position="135"/>
        <end position="153"/>
    </location>
</feature>
<organism evidence="2 3">
    <name type="scientific">Pseudogracilibacillus auburnensis</name>
    <dbReference type="NCBI Taxonomy" id="1494959"/>
    <lineage>
        <taxon>Bacteria</taxon>
        <taxon>Bacillati</taxon>
        <taxon>Bacillota</taxon>
        <taxon>Bacilli</taxon>
        <taxon>Bacillales</taxon>
        <taxon>Bacillaceae</taxon>
        <taxon>Pseudogracilibacillus</taxon>
    </lineage>
</organism>
<keyword evidence="3" id="KW-1185">Reference proteome</keyword>